<evidence type="ECO:0000313" key="4">
    <source>
        <dbReference type="Proteomes" id="UP000618818"/>
    </source>
</evidence>
<dbReference type="InterPro" id="IPR046540">
    <property type="entry name" value="DMFA2_C"/>
</dbReference>
<keyword evidence="4" id="KW-1185">Reference proteome</keyword>
<dbReference type="Pfam" id="PF20254">
    <property type="entry name" value="DMFA2_C"/>
    <property type="match status" value="1"/>
</dbReference>
<accession>A0ABR8NEX3</accession>
<feature type="region of interest" description="Disordered" evidence="1">
    <location>
        <begin position="57"/>
        <end position="82"/>
    </location>
</feature>
<organism evidence="3 4">
    <name type="scientific">Nocardioides cavernae</name>
    <dbReference type="NCBI Taxonomy" id="1921566"/>
    <lineage>
        <taxon>Bacteria</taxon>
        <taxon>Bacillati</taxon>
        <taxon>Actinomycetota</taxon>
        <taxon>Actinomycetes</taxon>
        <taxon>Propionibacteriales</taxon>
        <taxon>Nocardioidaceae</taxon>
        <taxon>Nocardioides</taxon>
    </lineage>
</organism>
<proteinExistence type="predicted"/>
<dbReference type="EMBL" id="JACXYZ010000003">
    <property type="protein sequence ID" value="MBD3926690.1"/>
    <property type="molecule type" value="Genomic_DNA"/>
</dbReference>
<evidence type="ECO:0000313" key="3">
    <source>
        <dbReference type="EMBL" id="MBD3926690.1"/>
    </source>
</evidence>
<gene>
    <name evidence="3" type="ORF">IEZ26_18875</name>
</gene>
<name>A0ABR8NEX3_9ACTN</name>
<protein>
    <recommendedName>
        <fullName evidence="2">N,N-dimethylformamidase beta subunit-like C-terminal domain-containing protein</fullName>
    </recommendedName>
</protein>
<dbReference type="RefSeq" id="WP_191196538.1">
    <property type="nucleotide sequence ID" value="NZ_JACXYZ010000003.1"/>
</dbReference>
<evidence type="ECO:0000256" key="1">
    <source>
        <dbReference type="SAM" id="MobiDB-lite"/>
    </source>
</evidence>
<reference evidence="3 4" key="1">
    <citation type="submission" date="2020-09" db="EMBL/GenBank/DDBJ databases">
        <title>novel species in genus Nocardioides.</title>
        <authorList>
            <person name="Zhang G."/>
        </authorList>
    </citation>
    <scope>NUCLEOTIDE SEQUENCE [LARGE SCALE GENOMIC DNA]</scope>
    <source>
        <strain evidence="3 4">KCTC 39551</strain>
    </source>
</reference>
<feature type="domain" description="N,N-dimethylformamidase beta subunit-like C-terminal" evidence="2">
    <location>
        <begin position="122"/>
        <end position="484"/>
    </location>
</feature>
<evidence type="ECO:0000259" key="2">
    <source>
        <dbReference type="Pfam" id="PF20254"/>
    </source>
</evidence>
<sequence>MTATGPSDATAEEMAMRTRWARLGTVVVVAVLVLGTGCASAERAGRDAGGAAIGIPRAQADTEATEQAEPEPTPEPRGSEDWRLSRTSFHGEVAAYTTHASGVPGTRVGLKVSTTEGGWEAAAFRIGSYDGGTGAFVWESGFRRGRQQPAPRYSSYERRTVVAPWERDLTVDTSTWTPGFYVFRLRTDTGWETQVPYVVTSESAEGTVALVAPVTTWQAYNEWGGYSLYAGANGDAPSHAVSFDRPYNGATGANDYRTAAIPVVVRAESTGVPLSYFTNVDLHTTPRALAGARGYVSMGHDEYWTNTMRDVVLGARDAGTNLAFLGANTMYWRIRLEPGTEAPARVVVGYRHSAHLDPLYAQGSVEATAMFREPPVPRPEHDLLGMQYECYPVDTDYVVASPGWWGFRGTGVRHGDHIPGLVGPEADRVYPDGRLPRPLQVLSHSPYSCRGVTTTTQSVYYTAGSGAGVFNAGTLRWGCAMVDRCERPLGAVTQEFTRTVTGTLVMEFARGPVGTRHPARDNVEEFDLSTVNTVPAS</sequence>
<comment type="caution">
    <text evidence="3">The sequence shown here is derived from an EMBL/GenBank/DDBJ whole genome shotgun (WGS) entry which is preliminary data.</text>
</comment>
<dbReference type="Proteomes" id="UP000618818">
    <property type="component" value="Unassembled WGS sequence"/>
</dbReference>